<proteinExistence type="inferred from homology"/>
<dbReference type="Gene3D" id="3.40.50.620">
    <property type="entry name" value="HUPs"/>
    <property type="match status" value="1"/>
</dbReference>
<keyword evidence="4" id="KW-0067">ATP-binding</keyword>
<dbReference type="GO" id="GO:0005737">
    <property type="term" value="C:cytoplasm"/>
    <property type="evidence" value="ECO:0007669"/>
    <property type="project" value="UniProtKB-SubCell"/>
</dbReference>
<comment type="function">
    <text evidence="6">Ligates lysine onto the cytidine present at position 34 of the AUA codon-specific tRNA(Ile) that contains the anticodon CAU, in an ATP-dependent manner. Cytidine is converted to lysidine, thus changing the amino acid specificity of the tRNA from methionine to isoleucine.</text>
</comment>
<dbReference type="RefSeq" id="WP_124134638.1">
    <property type="nucleotide sequence ID" value="NZ_QURW01000020.1"/>
</dbReference>
<sequence>MQLKGEILNLLRKGKNLLAFSYGSDSSALFYFLLQEQIDFDLAMINYKMRKNSDLEELEAKKLALKFHKKIFIKSAPVFKNNFEKNARDFRYDFFDQICFEQGYEHLILAHHLNDQFEWFLMQISRGAGLLEILGMQEREKRKNYTIVRPLLFIDKNEILSYLKQENIFYFYDKSNDDQKYFRNYIRKNFSNEFVGKFHQGLKRSFAYLDKERKELYDFESIKQIQGMIICPKKESLIARAVKMKGLILSAAQRKELLKTDCVLSGKIGIVYKNTSAIVFEYETCKKLPKTFKDSCRIAKIPKLLRAYLYNHKIDILMLNF</sequence>
<organism evidence="8 9">
    <name type="scientific">Campylobacter hepaticus</name>
    <dbReference type="NCBI Taxonomy" id="1813019"/>
    <lineage>
        <taxon>Bacteria</taxon>
        <taxon>Pseudomonadati</taxon>
        <taxon>Campylobacterota</taxon>
        <taxon>Epsilonproteobacteria</taxon>
        <taxon>Campylobacterales</taxon>
        <taxon>Campylobacteraceae</taxon>
        <taxon>Campylobacter</taxon>
    </lineage>
</organism>
<evidence type="ECO:0000256" key="6">
    <source>
        <dbReference type="HAMAP-Rule" id="MF_01161"/>
    </source>
</evidence>
<reference evidence="8 9" key="1">
    <citation type="submission" date="2018-08" db="EMBL/GenBank/DDBJ databases">
        <title>Survival mechanisms of Campylobacter hepaticus identified by genomic analysis and comparative transcriptomic analysis of in vivo and in vitro derived bacteria.</title>
        <authorList>
            <person name="Van T.T.H."/>
            <person name="Moore R.J."/>
        </authorList>
    </citation>
    <scope>NUCLEOTIDE SEQUENCE [LARGE SCALE GENOMIC DNA]</scope>
    <source>
        <strain evidence="8 9">54L</strain>
    </source>
</reference>
<comment type="caution">
    <text evidence="6">Lacks conserved residue(s) required for the propagation of feature annotation.</text>
</comment>
<dbReference type="GO" id="GO:0006400">
    <property type="term" value="P:tRNA modification"/>
    <property type="evidence" value="ECO:0007669"/>
    <property type="project" value="UniProtKB-UniRule"/>
</dbReference>
<comment type="subcellular location">
    <subcellularLocation>
        <location evidence="6">Cytoplasm</location>
    </subcellularLocation>
</comment>
<evidence type="ECO:0000256" key="1">
    <source>
        <dbReference type="ARBA" id="ARBA00022598"/>
    </source>
</evidence>
<dbReference type="InterPro" id="IPR012094">
    <property type="entry name" value="tRNA_Ile_lys_synt"/>
</dbReference>
<dbReference type="CDD" id="cd01992">
    <property type="entry name" value="TilS_N"/>
    <property type="match status" value="1"/>
</dbReference>
<evidence type="ECO:0000313" key="9">
    <source>
        <dbReference type="Proteomes" id="UP000286095"/>
    </source>
</evidence>
<dbReference type="InterPro" id="IPR011063">
    <property type="entry name" value="TilS/TtcA_N"/>
</dbReference>
<gene>
    <name evidence="6 8" type="primary">tilS</name>
    <name evidence="8" type="ORF">DZD40_06820</name>
</gene>
<keyword evidence="1 6" id="KW-0436">Ligase</keyword>
<name>A0A424YZ08_9BACT</name>
<protein>
    <recommendedName>
        <fullName evidence="6">tRNA(Ile)-lysidine synthase</fullName>
        <ecNumber evidence="6">6.3.4.19</ecNumber>
    </recommendedName>
    <alternativeName>
        <fullName evidence="6">tRNA(Ile)-2-lysyl-cytidine synthase</fullName>
    </alternativeName>
    <alternativeName>
        <fullName evidence="6">tRNA(Ile)-lysidine synthetase</fullName>
    </alternativeName>
</protein>
<feature type="domain" description="tRNA(Ile)-lysidine/2-thiocytidine synthase N-terminal" evidence="7">
    <location>
        <begin position="16"/>
        <end position="189"/>
    </location>
</feature>
<dbReference type="InterPro" id="IPR012795">
    <property type="entry name" value="tRNA_Ile_lys_synt_N"/>
</dbReference>
<dbReference type="HAMAP" id="MF_01161">
    <property type="entry name" value="tRNA_Ile_lys_synt"/>
    <property type="match status" value="1"/>
</dbReference>
<keyword evidence="3" id="KW-0547">Nucleotide-binding</keyword>
<dbReference type="Pfam" id="PF01171">
    <property type="entry name" value="ATP_bind_3"/>
    <property type="match status" value="1"/>
</dbReference>
<dbReference type="GO" id="GO:0005524">
    <property type="term" value="F:ATP binding"/>
    <property type="evidence" value="ECO:0007669"/>
    <property type="project" value="UniProtKB-KW"/>
</dbReference>
<dbReference type="Proteomes" id="UP000286095">
    <property type="component" value="Unassembled WGS sequence"/>
</dbReference>
<keyword evidence="6" id="KW-0963">Cytoplasm</keyword>
<dbReference type="GO" id="GO:0032267">
    <property type="term" value="F:tRNA(Ile)-lysidine synthase activity"/>
    <property type="evidence" value="ECO:0007669"/>
    <property type="project" value="UniProtKB-EC"/>
</dbReference>
<dbReference type="SUPFAM" id="SSF52402">
    <property type="entry name" value="Adenine nucleotide alpha hydrolases-like"/>
    <property type="match status" value="1"/>
</dbReference>
<dbReference type="NCBIfam" id="TIGR02432">
    <property type="entry name" value="lysidine_TilS_N"/>
    <property type="match status" value="1"/>
</dbReference>
<comment type="catalytic activity">
    <reaction evidence="5 6">
        <text>cytidine(34) in tRNA(Ile2) + L-lysine + ATP = lysidine(34) in tRNA(Ile2) + AMP + diphosphate + H(+)</text>
        <dbReference type="Rhea" id="RHEA:43744"/>
        <dbReference type="Rhea" id="RHEA-COMP:10625"/>
        <dbReference type="Rhea" id="RHEA-COMP:10670"/>
        <dbReference type="ChEBI" id="CHEBI:15378"/>
        <dbReference type="ChEBI" id="CHEBI:30616"/>
        <dbReference type="ChEBI" id="CHEBI:32551"/>
        <dbReference type="ChEBI" id="CHEBI:33019"/>
        <dbReference type="ChEBI" id="CHEBI:82748"/>
        <dbReference type="ChEBI" id="CHEBI:83665"/>
        <dbReference type="ChEBI" id="CHEBI:456215"/>
        <dbReference type="EC" id="6.3.4.19"/>
    </reaction>
</comment>
<comment type="similarity">
    <text evidence="6">Belongs to the tRNA(Ile)-lysidine synthase family.</text>
</comment>
<evidence type="ECO:0000259" key="7">
    <source>
        <dbReference type="Pfam" id="PF01171"/>
    </source>
</evidence>
<dbReference type="EC" id="6.3.4.19" evidence="6"/>
<dbReference type="PANTHER" id="PTHR43033">
    <property type="entry name" value="TRNA(ILE)-LYSIDINE SYNTHASE-RELATED"/>
    <property type="match status" value="1"/>
</dbReference>
<evidence type="ECO:0000256" key="2">
    <source>
        <dbReference type="ARBA" id="ARBA00022694"/>
    </source>
</evidence>
<dbReference type="AlphaFoldDB" id="A0A424YZ08"/>
<evidence type="ECO:0000256" key="3">
    <source>
        <dbReference type="ARBA" id="ARBA00022741"/>
    </source>
</evidence>
<dbReference type="EMBL" id="QURW01000020">
    <property type="protein sequence ID" value="RQD86262.1"/>
    <property type="molecule type" value="Genomic_DNA"/>
</dbReference>
<accession>A0A424YZ08</accession>
<evidence type="ECO:0000313" key="8">
    <source>
        <dbReference type="EMBL" id="RQD86262.1"/>
    </source>
</evidence>
<keyword evidence="2 6" id="KW-0819">tRNA processing</keyword>
<evidence type="ECO:0000256" key="5">
    <source>
        <dbReference type="ARBA" id="ARBA00048539"/>
    </source>
</evidence>
<dbReference type="STRING" id="1813019.A2J15_07160"/>
<comment type="caution">
    <text evidence="8">The sequence shown here is derived from an EMBL/GenBank/DDBJ whole genome shotgun (WGS) entry which is preliminary data.</text>
</comment>
<dbReference type="InterPro" id="IPR014729">
    <property type="entry name" value="Rossmann-like_a/b/a_fold"/>
</dbReference>
<evidence type="ECO:0000256" key="4">
    <source>
        <dbReference type="ARBA" id="ARBA00022840"/>
    </source>
</evidence>
<dbReference type="PANTHER" id="PTHR43033:SF1">
    <property type="entry name" value="TRNA(ILE)-LYSIDINE SYNTHASE-RELATED"/>
    <property type="match status" value="1"/>
</dbReference>